<feature type="domain" description="NAD(P)-binding" evidence="2">
    <location>
        <begin position="37"/>
        <end position="165"/>
    </location>
</feature>
<comment type="caution">
    <text evidence="3">The sequence shown here is derived from an EMBL/GenBank/DDBJ whole genome shotgun (WGS) entry which is preliminary data.</text>
</comment>
<dbReference type="InterPro" id="IPR036291">
    <property type="entry name" value="NAD(P)-bd_dom_sf"/>
</dbReference>
<evidence type="ECO:0000259" key="2">
    <source>
        <dbReference type="Pfam" id="PF13460"/>
    </source>
</evidence>
<dbReference type="RefSeq" id="WP_159399981.1">
    <property type="nucleotide sequence ID" value="NZ_CP016279.1"/>
</dbReference>
<reference evidence="3 4" key="1">
    <citation type="submission" date="2021-03" db="EMBL/GenBank/DDBJ databases">
        <title>Genomic Encyclopedia of Type Strains, Phase IV (KMG-IV): sequencing the most valuable type-strain genomes for metagenomic binning, comparative biology and taxonomic classification.</title>
        <authorList>
            <person name="Goeker M."/>
        </authorList>
    </citation>
    <scope>NUCLEOTIDE SEQUENCE [LARGE SCALE GENOMIC DNA]</scope>
    <source>
        <strain evidence="3 4">DSM 40499</strain>
    </source>
</reference>
<feature type="compositionally biased region" description="Basic and acidic residues" evidence="1">
    <location>
        <begin position="16"/>
        <end position="31"/>
    </location>
</feature>
<dbReference type="InterPro" id="IPR016040">
    <property type="entry name" value="NAD(P)-bd_dom"/>
</dbReference>
<organism evidence="3 4">
    <name type="scientific">Streptomyces griseochromogenes</name>
    <dbReference type="NCBI Taxonomy" id="68214"/>
    <lineage>
        <taxon>Bacteria</taxon>
        <taxon>Bacillati</taxon>
        <taxon>Actinomycetota</taxon>
        <taxon>Actinomycetes</taxon>
        <taxon>Kitasatosporales</taxon>
        <taxon>Streptomycetaceae</taxon>
        <taxon>Streptomyces</taxon>
    </lineage>
</organism>
<evidence type="ECO:0000313" key="4">
    <source>
        <dbReference type="Proteomes" id="UP001519309"/>
    </source>
</evidence>
<accession>A0ABS4M835</accession>
<evidence type="ECO:0000256" key="1">
    <source>
        <dbReference type="SAM" id="MobiDB-lite"/>
    </source>
</evidence>
<proteinExistence type="predicted"/>
<dbReference type="SUPFAM" id="SSF51735">
    <property type="entry name" value="NAD(P)-binding Rossmann-fold domains"/>
    <property type="match status" value="1"/>
</dbReference>
<dbReference type="Gene3D" id="3.40.50.720">
    <property type="entry name" value="NAD(P)-binding Rossmann-like Domain"/>
    <property type="match status" value="1"/>
</dbReference>
<sequence length="169" mass="18094">MPAPQIMRCVGASKNDTGRGEPSRAAGDDVRGEYGQDQLRSDGQAVRVVTRAPSSARVAGDVEVVAGDLHDRQSLVRSATGAKAIVRTVQVGGGKGANGPLGIEGTGIRRLIGVAQDTSTEHFVYFSTANARADRRGEFFRFESEVELTLRTCGLPFSIPRPTHLMDIW</sequence>
<evidence type="ECO:0000313" key="3">
    <source>
        <dbReference type="EMBL" id="MBP2055845.1"/>
    </source>
</evidence>
<gene>
    <name evidence="3" type="ORF">J2Z21_008861</name>
</gene>
<dbReference type="EMBL" id="JAGGLP010000034">
    <property type="protein sequence ID" value="MBP2055845.1"/>
    <property type="molecule type" value="Genomic_DNA"/>
</dbReference>
<dbReference type="Proteomes" id="UP001519309">
    <property type="component" value="Unassembled WGS sequence"/>
</dbReference>
<protein>
    <submittedName>
        <fullName evidence="3">Uncharacterized protein YbjT (DUF2867 family)</fullName>
    </submittedName>
</protein>
<keyword evidence="4" id="KW-1185">Reference proteome</keyword>
<dbReference type="Pfam" id="PF13460">
    <property type="entry name" value="NAD_binding_10"/>
    <property type="match status" value="1"/>
</dbReference>
<name>A0ABS4M835_9ACTN</name>
<feature type="region of interest" description="Disordered" evidence="1">
    <location>
        <begin position="11"/>
        <end position="31"/>
    </location>
</feature>